<dbReference type="GO" id="GO:0005694">
    <property type="term" value="C:chromosome"/>
    <property type="evidence" value="ECO:0007669"/>
    <property type="project" value="InterPro"/>
</dbReference>
<feature type="compositionally biased region" description="Polar residues" evidence="3">
    <location>
        <begin position="278"/>
        <end position="292"/>
    </location>
</feature>
<dbReference type="AlphaFoldDB" id="A0A9Q0NDZ8"/>
<dbReference type="Pfam" id="PF08236">
    <property type="entry name" value="SRI"/>
    <property type="match status" value="1"/>
</dbReference>
<feature type="domain" description="Set2 Rpb1 interacting" evidence="4">
    <location>
        <begin position="557"/>
        <end position="610"/>
    </location>
</feature>
<keyword evidence="2" id="KW-0539">Nucleus</keyword>
<feature type="compositionally biased region" description="Acidic residues" evidence="3">
    <location>
        <begin position="368"/>
        <end position="378"/>
    </location>
</feature>
<evidence type="ECO:0000313" key="5">
    <source>
        <dbReference type="EMBL" id="KAJ6648585.1"/>
    </source>
</evidence>
<gene>
    <name evidence="5" type="ORF">Bhyg_03815</name>
</gene>
<dbReference type="OrthoDB" id="10458648at2759"/>
<evidence type="ECO:0000256" key="1">
    <source>
        <dbReference type="ARBA" id="ARBA00004123"/>
    </source>
</evidence>
<keyword evidence="6" id="KW-1185">Reference proteome</keyword>
<dbReference type="InterPro" id="IPR013257">
    <property type="entry name" value="SRI"/>
</dbReference>
<comment type="subcellular location">
    <subcellularLocation>
        <location evidence="1">Nucleus</location>
    </subcellularLocation>
</comment>
<reference evidence="5" key="1">
    <citation type="submission" date="2022-07" db="EMBL/GenBank/DDBJ databases">
        <authorList>
            <person name="Trinca V."/>
            <person name="Uliana J.V.C."/>
            <person name="Torres T.T."/>
            <person name="Ward R.J."/>
            <person name="Monesi N."/>
        </authorList>
    </citation>
    <scope>NUCLEOTIDE SEQUENCE</scope>
    <source>
        <strain evidence="5">HSMRA1968</strain>
        <tissue evidence="5">Whole embryos</tissue>
    </source>
</reference>
<name>A0A9Q0NDZ8_9DIPT</name>
<dbReference type="Proteomes" id="UP001151699">
    <property type="component" value="Chromosome A"/>
</dbReference>
<feature type="region of interest" description="Disordered" evidence="3">
    <location>
        <begin position="270"/>
        <end position="295"/>
    </location>
</feature>
<evidence type="ECO:0000256" key="2">
    <source>
        <dbReference type="ARBA" id="ARBA00023242"/>
    </source>
</evidence>
<evidence type="ECO:0000313" key="6">
    <source>
        <dbReference type="Proteomes" id="UP001151699"/>
    </source>
</evidence>
<feature type="compositionally biased region" description="Basic and acidic residues" evidence="3">
    <location>
        <begin position="214"/>
        <end position="223"/>
    </location>
</feature>
<sequence length="623" mass="71177">MTSIPITVLYQMTLKTNNKKTIKKEVDVSPTTQSTELTASTSETFEEQTLISDVINLIQNIDTDKQLSMKKTTSNDDIISSDKMSHVNISTATNLGKNSNIINPNCENFSPFSSQTPTKEDFQTPEETSNLAERDECSIRGLTVLSECFQTPQRTTSEEGLHSLEKTASPTKRNVFLSPVPTVIKEDFITPDRAATLDEPNLFWSPVSSACQEDLHTPEQPHEQDEEPTFIPANSVGSEDSRRQTVDFKQCQEDLDSLFSYAKSFRKTCTNRSDDSMTKPSQKRQLGESNIATEPHHFTPKMKKKKLIIENDSSTCNGSTQWISPLQRDKYEIPKQNSVAHNDNSTIGSWSIWSDTRFSPQSEISPIEIDDNDSDYGWEDSPPPPKQKVEVSAIAINDLGANIREKMKAFEKDLKAEYDLEKIEAKKEDLFRVIENTITVQSKMKLSEIDNLIHQKQDEYFLKLYGTDQFNSWDGDPAFGNADLIETIKSFKQAVPAGATLLDKMTMKHEIDAWRQSLLFDNHKTKFPFQGRIKQIEDEFLGQQMPDDLIESIKAEKKRISDLVIKFLMPYYNEERIQPKNLFPIIARKISHKFYETIADEKDIKKYIDDKFQESYVLIITET</sequence>
<proteinExistence type="predicted"/>
<evidence type="ECO:0000259" key="4">
    <source>
        <dbReference type="Pfam" id="PF08236"/>
    </source>
</evidence>
<comment type="caution">
    <text evidence="5">The sequence shown here is derived from an EMBL/GenBank/DDBJ whole genome shotgun (WGS) entry which is preliminary data.</text>
</comment>
<dbReference type="GO" id="GO:0006355">
    <property type="term" value="P:regulation of DNA-templated transcription"/>
    <property type="evidence" value="ECO:0007669"/>
    <property type="project" value="InterPro"/>
</dbReference>
<dbReference type="EMBL" id="WJQU01000001">
    <property type="protein sequence ID" value="KAJ6648585.1"/>
    <property type="molecule type" value="Genomic_DNA"/>
</dbReference>
<feature type="region of interest" description="Disordered" evidence="3">
    <location>
        <begin position="214"/>
        <end position="239"/>
    </location>
</feature>
<protein>
    <recommendedName>
        <fullName evidence="4">Set2 Rpb1 interacting domain-containing protein</fullName>
    </recommendedName>
</protein>
<evidence type="ECO:0000256" key="3">
    <source>
        <dbReference type="SAM" id="MobiDB-lite"/>
    </source>
</evidence>
<organism evidence="5 6">
    <name type="scientific">Pseudolycoriella hygida</name>
    <dbReference type="NCBI Taxonomy" id="35572"/>
    <lineage>
        <taxon>Eukaryota</taxon>
        <taxon>Metazoa</taxon>
        <taxon>Ecdysozoa</taxon>
        <taxon>Arthropoda</taxon>
        <taxon>Hexapoda</taxon>
        <taxon>Insecta</taxon>
        <taxon>Pterygota</taxon>
        <taxon>Neoptera</taxon>
        <taxon>Endopterygota</taxon>
        <taxon>Diptera</taxon>
        <taxon>Nematocera</taxon>
        <taxon>Sciaroidea</taxon>
        <taxon>Sciaridae</taxon>
        <taxon>Pseudolycoriella</taxon>
    </lineage>
</organism>
<feature type="region of interest" description="Disordered" evidence="3">
    <location>
        <begin position="363"/>
        <end position="387"/>
    </location>
</feature>
<accession>A0A9Q0NDZ8</accession>